<keyword evidence="2" id="KW-1185">Reference proteome</keyword>
<reference evidence="2" key="1">
    <citation type="submission" date="2019-03" db="EMBL/GenBank/DDBJ databases">
        <title>Aquabacterium pictum sp.nov., the first bacteriochlorophyll a-containing freshwater bacterium in the genus Aquabacterium of the class Betaproteobacteria.</title>
        <authorList>
            <person name="Hirose S."/>
            <person name="Tank M."/>
            <person name="Hara E."/>
            <person name="Tamaki H."/>
            <person name="Takaichi S."/>
            <person name="Haruta S."/>
            <person name="Hanada S."/>
        </authorList>
    </citation>
    <scope>NUCLEOTIDE SEQUENCE [LARGE SCALE GENOMIC DNA]</scope>
    <source>
        <strain evidence="2">W35</strain>
    </source>
</reference>
<sequence length="687" mass="73338">MPTIDTLATGLAGAIGSHYHGASNRLYFVEYGGKLSCHDFVRQSAALLVSNATRTLKGTWLMDLDTGAMVAGVAPADIWWEQIDGVRRRMVPRNGARIAFLGVMSTTQFNALTATQLQALSYGTTPIVGDNNAANQLVPGAVFAVTTNGGNVSKVRVTAYGYDIKLRITTWRLNPAYRVLGTGYLEPEDVKVSADGRWAWITERGGRLLKVALIGAAPPHRAMATEVAGGLSMPHQISLHEDRGIAYVVEFGNPGHLVRIDLASGTKTNIGFGLERAIGLLITSDHKHAYVSEQAASGGRVRRISLDSGTAEAVASGFTAPFMMAFNDASESAILLADRDPANRVALIDLSVRPVVSRVVANPVPARPSSVAVVAGSKLLICSDTVLSSTELAAGLLTGTGPLLLGVGHVPVDRIVGGYADTTGDPGYFFQVRHAPFGGALPLMFNHQRARALGATLYKVLIDGVETHAPWGDYRWSAALNRFDYVPITPNAGGFYPVRAAGELWYNAWLGLVRDTGDLPDGNHTIEFRLFNALSLPIATTGLTSSVVLRIDNAVPTATIHTISQAGTPVGNCGIVTSGPDSFRFEITAFDLQQHLLSWSLVAKWGDNQSKLVAQDSYANHVSPSKLWGGLSVAMVPAAGWASFVPGDPTSKRCAHTFELTVWDRVINGWGYIHQSGAHRSITIMLP</sequence>
<dbReference type="EMBL" id="BJCL01000001">
    <property type="protein sequence ID" value="GCL60956.1"/>
    <property type="molecule type" value="Genomic_DNA"/>
</dbReference>
<dbReference type="RefSeq" id="WP_137730747.1">
    <property type="nucleotide sequence ID" value="NZ_BJCL01000001.1"/>
</dbReference>
<evidence type="ECO:0000313" key="1">
    <source>
        <dbReference type="EMBL" id="GCL60956.1"/>
    </source>
</evidence>
<dbReference type="Gene3D" id="2.130.10.10">
    <property type="entry name" value="YVTN repeat-like/Quinoprotein amine dehydrogenase"/>
    <property type="match status" value="1"/>
</dbReference>
<dbReference type="SUPFAM" id="SSF63825">
    <property type="entry name" value="YWTD domain"/>
    <property type="match status" value="1"/>
</dbReference>
<organism evidence="1 2">
    <name type="scientific">Pseudaquabacterium pictum</name>
    <dbReference type="NCBI Taxonomy" id="2315236"/>
    <lineage>
        <taxon>Bacteria</taxon>
        <taxon>Pseudomonadati</taxon>
        <taxon>Pseudomonadota</taxon>
        <taxon>Betaproteobacteria</taxon>
        <taxon>Burkholderiales</taxon>
        <taxon>Sphaerotilaceae</taxon>
        <taxon>Pseudaquabacterium</taxon>
    </lineage>
</organism>
<dbReference type="OrthoDB" id="8909367at2"/>
<accession>A0A480AIX6</accession>
<evidence type="ECO:0000313" key="2">
    <source>
        <dbReference type="Proteomes" id="UP000301751"/>
    </source>
</evidence>
<protein>
    <submittedName>
        <fullName evidence="1">Uncharacterized protein</fullName>
    </submittedName>
</protein>
<dbReference type="InterPro" id="IPR015943">
    <property type="entry name" value="WD40/YVTN_repeat-like_dom_sf"/>
</dbReference>
<gene>
    <name evidence="1" type="ORF">AQPW35_00370</name>
</gene>
<comment type="caution">
    <text evidence="1">The sequence shown here is derived from an EMBL/GenBank/DDBJ whole genome shotgun (WGS) entry which is preliminary data.</text>
</comment>
<dbReference type="Proteomes" id="UP000301751">
    <property type="component" value="Unassembled WGS sequence"/>
</dbReference>
<proteinExistence type="predicted"/>
<name>A0A480AIX6_9BURK</name>
<dbReference type="AlphaFoldDB" id="A0A480AIX6"/>